<feature type="non-terminal residue" evidence="1">
    <location>
        <position position="1"/>
    </location>
</feature>
<dbReference type="EMBL" id="KZ356013">
    <property type="protein sequence ID" value="PIO60164.1"/>
    <property type="molecule type" value="Genomic_DNA"/>
</dbReference>
<evidence type="ECO:0000313" key="1">
    <source>
        <dbReference type="EMBL" id="PIO60164.1"/>
    </source>
</evidence>
<protein>
    <submittedName>
        <fullName evidence="1">Uncharacterized protein</fullName>
    </submittedName>
</protein>
<reference evidence="1 2" key="1">
    <citation type="submission" date="2015-09" db="EMBL/GenBank/DDBJ databases">
        <title>Draft genome of the parasitic nematode Teladorsagia circumcincta isolate WARC Sus (inbred).</title>
        <authorList>
            <person name="Mitreva M."/>
        </authorList>
    </citation>
    <scope>NUCLEOTIDE SEQUENCE [LARGE SCALE GENOMIC DNA]</scope>
    <source>
        <strain evidence="1 2">S</strain>
    </source>
</reference>
<accession>A0A2G9TQ98</accession>
<dbReference type="OrthoDB" id="5833681at2759"/>
<dbReference type="PANTHER" id="PTHR34401">
    <property type="entry name" value="PROTEIN CBG12388-RELATED"/>
    <property type="match status" value="1"/>
</dbReference>
<gene>
    <name evidence="1" type="ORF">TELCIR_18345</name>
</gene>
<sequence>SHLTAMGGSYPAIRQCIQAKEPMIRGVIGCQSNQLSGACGLALPPDNVLVQTTKQCAIRQGFNTPAVQQICRCFANAGVRRLAPLCSKMRAW</sequence>
<evidence type="ECO:0000313" key="2">
    <source>
        <dbReference type="Proteomes" id="UP000230423"/>
    </source>
</evidence>
<dbReference type="PANTHER" id="PTHR34401:SF3">
    <property type="entry name" value="DB DOMAIN-CONTAINING PROTEIN"/>
    <property type="match status" value="1"/>
</dbReference>
<dbReference type="Proteomes" id="UP000230423">
    <property type="component" value="Unassembled WGS sequence"/>
</dbReference>
<name>A0A2G9TQ98_TELCI</name>
<dbReference type="AlphaFoldDB" id="A0A2G9TQ98"/>
<organism evidence="1 2">
    <name type="scientific">Teladorsagia circumcincta</name>
    <name type="common">Brown stomach worm</name>
    <name type="synonym">Ostertagia circumcincta</name>
    <dbReference type="NCBI Taxonomy" id="45464"/>
    <lineage>
        <taxon>Eukaryota</taxon>
        <taxon>Metazoa</taxon>
        <taxon>Ecdysozoa</taxon>
        <taxon>Nematoda</taxon>
        <taxon>Chromadorea</taxon>
        <taxon>Rhabditida</taxon>
        <taxon>Rhabditina</taxon>
        <taxon>Rhabditomorpha</taxon>
        <taxon>Strongyloidea</taxon>
        <taxon>Trichostrongylidae</taxon>
        <taxon>Teladorsagia</taxon>
    </lineage>
</organism>
<proteinExistence type="predicted"/>
<keyword evidence="2" id="KW-1185">Reference proteome</keyword>